<dbReference type="HOGENOM" id="CLU_661946_0_0_9"/>
<comment type="similarity">
    <text evidence="1">Belongs to the peptidase C40 family.</text>
</comment>
<evidence type="ECO:0000256" key="1">
    <source>
        <dbReference type="ARBA" id="ARBA00007074"/>
    </source>
</evidence>
<keyword evidence="7" id="KW-1185">Reference proteome</keyword>
<dbReference type="GO" id="GO:0008234">
    <property type="term" value="F:cysteine-type peptidase activity"/>
    <property type="evidence" value="ECO:0007669"/>
    <property type="project" value="UniProtKB-KW"/>
</dbReference>
<evidence type="ECO:0000256" key="3">
    <source>
        <dbReference type="ARBA" id="ARBA00022801"/>
    </source>
</evidence>
<dbReference type="AlphaFoldDB" id="G9WGS3"/>
<protein>
    <submittedName>
        <fullName evidence="6">Cell wall-associated hydrolase</fullName>
    </submittedName>
</protein>
<keyword evidence="2" id="KW-0645">Protease</keyword>
<dbReference type="GO" id="GO:0006508">
    <property type="term" value="P:proteolysis"/>
    <property type="evidence" value="ECO:0007669"/>
    <property type="project" value="UniProtKB-KW"/>
</dbReference>
<dbReference type="eggNOG" id="COG0791">
    <property type="taxonomic scope" value="Bacteria"/>
</dbReference>
<name>G9WGS3_9LACO</name>
<gene>
    <name evidence="6" type="ORF">OKIT_1830</name>
</gene>
<reference evidence="6 7" key="1">
    <citation type="journal article" date="2012" name="PLoS ONE">
        <title>Functional divergence in the genus oenococcus as predicted by genome sequencing of the newly-described species, Oenococcus kitaharae.</title>
        <authorList>
            <person name="Borneman A.R."/>
            <person name="McCarthy J.M."/>
            <person name="Chambers P.J."/>
            <person name="Bartowsky E.J."/>
        </authorList>
    </citation>
    <scope>NUCLEOTIDE SEQUENCE [LARGE SCALE GENOMIC DNA]</scope>
    <source>
        <strain evidence="7">DSM17330</strain>
    </source>
</reference>
<dbReference type="InterPro" id="IPR000064">
    <property type="entry name" value="NLP_P60_dom"/>
</dbReference>
<dbReference type="RefSeq" id="WP_007747266.1">
    <property type="nucleotide sequence ID" value="NZ_CM001398.1"/>
</dbReference>
<keyword evidence="3 6" id="KW-0378">Hydrolase</keyword>
<feature type="domain" description="NlpC/P60" evidence="5">
    <location>
        <begin position="293"/>
        <end position="415"/>
    </location>
</feature>
<dbReference type="OrthoDB" id="2143025at2"/>
<dbReference type="EMBL" id="AFVZ01000001">
    <property type="protein sequence ID" value="EHN59900.1"/>
    <property type="molecule type" value="Genomic_DNA"/>
</dbReference>
<accession>G9WGS3</accession>
<evidence type="ECO:0000256" key="4">
    <source>
        <dbReference type="ARBA" id="ARBA00022807"/>
    </source>
</evidence>
<dbReference type="PATRIC" id="fig|1045004.4.peg.1800"/>
<evidence type="ECO:0000313" key="7">
    <source>
        <dbReference type="Proteomes" id="UP000004959"/>
    </source>
</evidence>
<dbReference type="STRING" id="336988.NT96_06670"/>
<evidence type="ECO:0000256" key="2">
    <source>
        <dbReference type="ARBA" id="ARBA00022670"/>
    </source>
</evidence>
<dbReference type="Proteomes" id="UP000004959">
    <property type="component" value="Chromosome"/>
</dbReference>
<keyword evidence="4" id="KW-0788">Thiol protease</keyword>
<evidence type="ECO:0000259" key="5">
    <source>
        <dbReference type="PROSITE" id="PS51935"/>
    </source>
</evidence>
<evidence type="ECO:0000313" key="6">
    <source>
        <dbReference type="EMBL" id="EHN59900.1"/>
    </source>
</evidence>
<dbReference type="PROSITE" id="PS51935">
    <property type="entry name" value="NLPC_P60"/>
    <property type="match status" value="1"/>
</dbReference>
<comment type="caution">
    <text evidence="6">The sequence shown here is derived from an EMBL/GenBank/DDBJ whole genome shotgun (WGS) entry which is preliminary data.</text>
</comment>
<dbReference type="SUPFAM" id="SSF54001">
    <property type="entry name" value="Cysteine proteinases"/>
    <property type="match status" value="1"/>
</dbReference>
<dbReference type="InterPro" id="IPR038765">
    <property type="entry name" value="Papain-like_cys_pep_sf"/>
</dbReference>
<proteinExistence type="inferred from homology"/>
<dbReference type="Gene3D" id="3.90.1720.10">
    <property type="entry name" value="endopeptidase domain like (from Nostoc punctiforme)"/>
    <property type="match status" value="1"/>
</dbReference>
<sequence length="415" mass="46785">MQYRNFLTIKNHWIFSPNTSIGEVSQYFTDFRTFQFKGRFISDDLIAQIAAAEKNFSSVQSALDGLTDIFINHMLPVDQWAYSRDQYSDNEALFAVNIGIIPFENPDGQRGENLSYTFQIFRNQSILDLVKHGRWLDDEVSGFEELNYYFARTSDLLKFRDFQTGLAGQPSAVFKQVQPFIDELNNQELVVRRIEAERSPSFLAVNLTPDFDNWESSGAAQLDKVNAFDVQSKISGLFPHVSDAEIAELKHKADIFKNLQRIRREDTVFGPDVYQPVRKSPTAIPKKYQTREIISVKRTLANAVSLLNIPFVWGGNDQKGLDIPGFVAYLRLISGLSDIGDKVYVQAASLRQAGRREKNYAQSLPGDLLFWGRKGAEFSVAMYIGGGQSIGLKGPNSRVQIQAVTGSPVAFEGIY</sequence>
<dbReference type="Pfam" id="PF00877">
    <property type="entry name" value="NLPC_P60"/>
    <property type="match status" value="1"/>
</dbReference>
<organism evidence="6 7">
    <name type="scientific">Oenococcus kitaharae DSM 17330</name>
    <dbReference type="NCBI Taxonomy" id="1045004"/>
    <lineage>
        <taxon>Bacteria</taxon>
        <taxon>Bacillati</taxon>
        <taxon>Bacillota</taxon>
        <taxon>Bacilli</taxon>
        <taxon>Lactobacillales</taxon>
        <taxon>Lactobacillaceae</taxon>
        <taxon>Oenococcus</taxon>
    </lineage>
</organism>